<comment type="caution">
    <text evidence="3">The sequence shown here is derived from an EMBL/GenBank/DDBJ whole genome shotgun (WGS) entry which is preliminary data.</text>
</comment>
<dbReference type="InterPro" id="IPR001073">
    <property type="entry name" value="C1q_dom"/>
</dbReference>
<dbReference type="Proteomes" id="UP000273811">
    <property type="component" value="Unassembled WGS sequence"/>
</dbReference>
<dbReference type="EMBL" id="QYTU02000009">
    <property type="protein sequence ID" value="RWR12563.1"/>
    <property type="molecule type" value="Genomic_DNA"/>
</dbReference>
<evidence type="ECO:0000313" key="4">
    <source>
        <dbReference type="Proteomes" id="UP000273811"/>
    </source>
</evidence>
<dbReference type="AlphaFoldDB" id="A0A443IWL4"/>
<feature type="region of interest" description="Disordered" evidence="1">
    <location>
        <begin position="1"/>
        <end position="53"/>
    </location>
</feature>
<dbReference type="Pfam" id="PF00386">
    <property type="entry name" value="C1q"/>
    <property type="match status" value="1"/>
</dbReference>
<evidence type="ECO:0000259" key="2">
    <source>
        <dbReference type="PROSITE" id="PS50871"/>
    </source>
</evidence>
<dbReference type="PROSITE" id="PS50871">
    <property type="entry name" value="C1Q"/>
    <property type="match status" value="1"/>
</dbReference>
<accession>A0A443IWL4</accession>
<keyword evidence="4" id="KW-1185">Reference proteome</keyword>
<feature type="domain" description="C1q" evidence="2">
    <location>
        <begin position="38"/>
        <end position="179"/>
    </location>
</feature>
<reference evidence="3" key="1">
    <citation type="submission" date="2018-12" db="EMBL/GenBank/DDBJ databases">
        <authorList>
            <person name="Sun L."/>
            <person name="Chen Z."/>
        </authorList>
    </citation>
    <scope>NUCLEOTIDE SEQUENCE [LARGE SCALE GENOMIC DNA]</scope>
    <source>
        <strain evidence="3">DSM 16012</strain>
    </source>
</reference>
<organism evidence="3 4">
    <name type="scientific">Siminovitchia fortis</name>
    <dbReference type="NCBI Taxonomy" id="254758"/>
    <lineage>
        <taxon>Bacteria</taxon>
        <taxon>Bacillati</taxon>
        <taxon>Bacillota</taxon>
        <taxon>Bacilli</taxon>
        <taxon>Bacillales</taxon>
        <taxon>Bacillaceae</taxon>
        <taxon>Siminovitchia</taxon>
    </lineage>
</organism>
<name>A0A443IWL4_9BACI</name>
<dbReference type="Gene3D" id="2.60.120.40">
    <property type="match status" value="1"/>
</dbReference>
<dbReference type="InterPro" id="IPR008983">
    <property type="entry name" value="Tumour_necrosis_fac-like_dom"/>
</dbReference>
<feature type="compositionally biased region" description="Polar residues" evidence="1">
    <location>
        <begin position="25"/>
        <end position="53"/>
    </location>
</feature>
<evidence type="ECO:0000313" key="3">
    <source>
        <dbReference type="EMBL" id="RWR12563.1"/>
    </source>
</evidence>
<gene>
    <name evidence="3" type="ORF">D4N35_005960</name>
</gene>
<dbReference type="RefSeq" id="WP_120071432.1">
    <property type="nucleotide sequence ID" value="NZ_CP126113.1"/>
</dbReference>
<dbReference type="SUPFAM" id="SSF49842">
    <property type="entry name" value="TNF-like"/>
    <property type="match status" value="1"/>
</dbReference>
<sequence length="179" mass="19112">MSIRQPNRLKRARRSPNLSEPLLSRNVTPGLNRNPGSRPQANSAFRATNSTPQPVTANAASQIFFPNEQFDLANEYNPANSTFTPQTTGVYSLQASYAFQPAVIGNFSLEIVFLINGVTFSLNNESFVGSLTGIISTSDILQLNAEDEVTVAMRSTAAGTILASSGTHFAAARLSSSGI</sequence>
<protein>
    <recommendedName>
        <fullName evidence="2">C1q domain-containing protein</fullName>
    </recommendedName>
</protein>
<evidence type="ECO:0000256" key="1">
    <source>
        <dbReference type="SAM" id="MobiDB-lite"/>
    </source>
</evidence>
<proteinExistence type="predicted"/>
<dbReference type="OrthoDB" id="2662674at2"/>